<feature type="transmembrane region" description="Helical" evidence="1">
    <location>
        <begin position="6"/>
        <end position="24"/>
    </location>
</feature>
<evidence type="ECO:0000313" key="3">
    <source>
        <dbReference type="Proteomes" id="UP001164705"/>
    </source>
</evidence>
<keyword evidence="1" id="KW-1133">Transmembrane helix</keyword>
<accession>A0A9E8SHZ0</accession>
<evidence type="ECO:0000313" key="2">
    <source>
        <dbReference type="EMBL" id="WAC03185.1"/>
    </source>
</evidence>
<dbReference type="AlphaFoldDB" id="A0A9E8SHZ0"/>
<dbReference type="Proteomes" id="UP001164705">
    <property type="component" value="Chromosome"/>
</dbReference>
<proteinExistence type="predicted"/>
<dbReference type="EMBL" id="CP113088">
    <property type="protein sequence ID" value="WAC03185.1"/>
    <property type="molecule type" value="Genomic_DNA"/>
</dbReference>
<evidence type="ECO:0000256" key="1">
    <source>
        <dbReference type="SAM" id="Phobius"/>
    </source>
</evidence>
<dbReference type="RefSeq" id="WP_267677760.1">
    <property type="nucleotide sequence ID" value="NZ_CP113088.1"/>
</dbReference>
<keyword evidence="3" id="KW-1185">Reference proteome</keyword>
<dbReference type="InterPro" id="IPR024422">
    <property type="entry name" value="Protein_unknown_function_OB"/>
</dbReference>
<keyword evidence="1" id="KW-0812">Transmembrane</keyword>
<evidence type="ECO:0008006" key="4">
    <source>
        <dbReference type="Google" id="ProtNLM"/>
    </source>
</evidence>
<dbReference type="Pfam" id="PF12869">
    <property type="entry name" value="tRNA_anti-like"/>
    <property type="match status" value="1"/>
</dbReference>
<gene>
    <name evidence="2" type="ORF">N7U66_06230</name>
</gene>
<keyword evidence="1" id="KW-0472">Membrane</keyword>
<protein>
    <recommendedName>
        <fullName evidence="4">tRNA_anti-like</fullName>
    </recommendedName>
</protein>
<reference evidence="2" key="1">
    <citation type="submission" date="2022-11" db="EMBL/GenBank/DDBJ databases">
        <title>Lacinutrix neustonica HL-RS19T sp. nov., isolated from the surface microlayer sample of brackish Lake Shihwa.</title>
        <authorList>
            <person name="Choi J.Y."/>
            <person name="Hwang C.Y."/>
        </authorList>
    </citation>
    <scope>NUCLEOTIDE SEQUENCE</scope>
    <source>
        <strain evidence="2">HL-RS19</strain>
    </source>
</reference>
<organism evidence="2 3">
    <name type="scientific">Lacinutrix neustonica</name>
    <dbReference type="NCBI Taxonomy" id="2980107"/>
    <lineage>
        <taxon>Bacteria</taxon>
        <taxon>Pseudomonadati</taxon>
        <taxon>Bacteroidota</taxon>
        <taxon>Flavobacteriia</taxon>
        <taxon>Flavobacteriales</taxon>
        <taxon>Flavobacteriaceae</taxon>
        <taxon>Lacinutrix</taxon>
    </lineage>
</organism>
<dbReference type="KEGG" id="lnu:N7U66_06230"/>
<sequence length="128" mass="14554">MKRSYWVILSLIIILAIIAYNVVYQKHRIIEEETVAFSLNADDLINAFQNNSTLAESKFLNQTIQINGDVSEINTSNLTLNDVIFCSFNADNNLQKTELNTKISIKGRCIGYDDLLEQVKFDQCSISQ</sequence>
<name>A0A9E8SHZ0_9FLAO</name>